<reference evidence="2" key="1">
    <citation type="submission" date="2015-12" db="EMBL/GenBank/DDBJ databases">
        <title>Gene expression during late stages of embryo sac development: a critical building block for successful pollen-pistil interactions.</title>
        <authorList>
            <person name="Liu Y."/>
            <person name="Joly V."/>
            <person name="Sabar M."/>
            <person name="Matton D.P."/>
        </authorList>
    </citation>
    <scope>NUCLEOTIDE SEQUENCE</scope>
</reference>
<name>A0A0V0IJY9_SOLCH</name>
<protein>
    <submittedName>
        <fullName evidence="2">Putative ovule protein</fullName>
    </submittedName>
</protein>
<organism evidence="2">
    <name type="scientific">Solanum chacoense</name>
    <name type="common">Chaco potato</name>
    <dbReference type="NCBI Taxonomy" id="4108"/>
    <lineage>
        <taxon>Eukaryota</taxon>
        <taxon>Viridiplantae</taxon>
        <taxon>Streptophyta</taxon>
        <taxon>Embryophyta</taxon>
        <taxon>Tracheophyta</taxon>
        <taxon>Spermatophyta</taxon>
        <taxon>Magnoliopsida</taxon>
        <taxon>eudicotyledons</taxon>
        <taxon>Gunneridae</taxon>
        <taxon>Pentapetalae</taxon>
        <taxon>asterids</taxon>
        <taxon>lamiids</taxon>
        <taxon>Solanales</taxon>
        <taxon>Solanaceae</taxon>
        <taxon>Solanoideae</taxon>
        <taxon>Solaneae</taxon>
        <taxon>Solanum</taxon>
    </lineage>
</organism>
<sequence length="116" mass="13170">MSRLNVAHNSSQPLYKISSSNTKYIIFFVYIKGLLVFLVINGEITGIAERGNCPLQEIPISLIPHSSFFLGYVQLIPNTYGYTLLYQKMAGSTYAKIISQKNILFLFSLFKQKVPR</sequence>
<evidence type="ECO:0000256" key="1">
    <source>
        <dbReference type="SAM" id="Phobius"/>
    </source>
</evidence>
<keyword evidence="1" id="KW-0812">Transmembrane</keyword>
<keyword evidence="1" id="KW-1133">Transmembrane helix</keyword>
<dbReference type="AlphaFoldDB" id="A0A0V0IJY9"/>
<feature type="transmembrane region" description="Helical" evidence="1">
    <location>
        <begin position="24"/>
        <end position="40"/>
    </location>
</feature>
<accession>A0A0V0IJY9</accession>
<proteinExistence type="predicted"/>
<dbReference type="EMBL" id="GEDG01006092">
    <property type="protein sequence ID" value="JAP32377.1"/>
    <property type="molecule type" value="Transcribed_RNA"/>
</dbReference>
<evidence type="ECO:0000313" key="2">
    <source>
        <dbReference type="EMBL" id="JAP32377.1"/>
    </source>
</evidence>
<keyword evidence="1" id="KW-0472">Membrane</keyword>